<keyword evidence="2" id="KW-1185">Reference proteome</keyword>
<evidence type="ECO:0000313" key="1">
    <source>
        <dbReference type="EMBL" id="KAK7325851.1"/>
    </source>
</evidence>
<organism evidence="1 2">
    <name type="scientific">Phaseolus coccineus</name>
    <name type="common">Scarlet runner bean</name>
    <name type="synonym">Phaseolus multiflorus</name>
    <dbReference type="NCBI Taxonomy" id="3886"/>
    <lineage>
        <taxon>Eukaryota</taxon>
        <taxon>Viridiplantae</taxon>
        <taxon>Streptophyta</taxon>
        <taxon>Embryophyta</taxon>
        <taxon>Tracheophyta</taxon>
        <taxon>Spermatophyta</taxon>
        <taxon>Magnoliopsida</taxon>
        <taxon>eudicotyledons</taxon>
        <taxon>Gunneridae</taxon>
        <taxon>Pentapetalae</taxon>
        <taxon>rosids</taxon>
        <taxon>fabids</taxon>
        <taxon>Fabales</taxon>
        <taxon>Fabaceae</taxon>
        <taxon>Papilionoideae</taxon>
        <taxon>50 kb inversion clade</taxon>
        <taxon>NPAAA clade</taxon>
        <taxon>indigoferoid/millettioid clade</taxon>
        <taxon>Phaseoleae</taxon>
        <taxon>Phaseolus</taxon>
    </lineage>
</organism>
<dbReference type="EMBL" id="JAYMYR010000104">
    <property type="protein sequence ID" value="KAK7325851.1"/>
    <property type="molecule type" value="Genomic_DNA"/>
</dbReference>
<dbReference type="Proteomes" id="UP001374584">
    <property type="component" value="Unassembled WGS sequence"/>
</dbReference>
<dbReference type="AlphaFoldDB" id="A0AAN9Q888"/>
<gene>
    <name evidence="1" type="ORF">VNO80_33898</name>
</gene>
<sequence length="83" mass="9434">MDSLYFIDTLSIYQNGSGYLSIDLKIARSSRFSFISATPTHNNKKQAKQLEALLALEFLFTNELGKPTQRFDSDFVEPTAMFC</sequence>
<protein>
    <submittedName>
        <fullName evidence="1">Uncharacterized protein</fullName>
    </submittedName>
</protein>
<accession>A0AAN9Q888</accession>
<evidence type="ECO:0000313" key="2">
    <source>
        <dbReference type="Proteomes" id="UP001374584"/>
    </source>
</evidence>
<comment type="caution">
    <text evidence="1">The sequence shown here is derived from an EMBL/GenBank/DDBJ whole genome shotgun (WGS) entry which is preliminary data.</text>
</comment>
<reference evidence="1 2" key="1">
    <citation type="submission" date="2024-01" db="EMBL/GenBank/DDBJ databases">
        <title>The genomes of 5 underutilized Papilionoideae crops provide insights into root nodulation and disease resistanc.</title>
        <authorList>
            <person name="Jiang F."/>
        </authorList>
    </citation>
    <scope>NUCLEOTIDE SEQUENCE [LARGE SCALE GENOMIC DNA]</scope>
    <source>
        <strain evidence="1">JINMINGXINNONG_FW02</strain>
        <tissue evidence="1">Leaves</tissue>
    </source>
</reference>
<name>A0AAN9Q888_PHACN</name>
<proteinExistence type="predicted"/>